<accession>A0ABW8VTS1</accession>
<dbReference type="InterPro" id="IPR036291">
    <property type="entry name" value="NAD(P)-bd_dom_sf"/>
</dbReference>
<feature type="domain" description="6-phosphogluconate dehydrogenase NADP-binding" evidence="4">
    <location>
        <begin position="14"/>
        <end position="171"/>
    </location>
</feature>
<dbReference type="GO" id="GO:0016491">
    <property type="term" value="F:oxidoreductase activity"/>
    <property type="evidence" value="ECO:0007669"/>
    <property type="project" value="UniProtKB-KW"/>
</dbReference>
<dbReference type="PANTHER" id="PTHR43060">
    <property type="entry name" value="3-HYDROXYISOBUTYRATE DEHYDROGENASE-LIKE 1, MITOCHONDRIAL-RELATED"/>
    <property type="match status" value="1"/>
</dbReference>
<evidence type="ECO:0000256" key="2">
    <source>
        <dbReference type="ARBA" id="ARBA00023002"/>
    </source>
</evidence>
<keyword evidence="3" id="KW-0520">NAD</keyword>
<comment type="similarity">
    <text evidence="1">Belongs to the HIBADH-related family.</text>
</comment>
<name>A0ABW8VTS1_9BACI</name>
<evidence type="ECO:0000256" key="3">
    <source>
        <dbReference type="ARBA" id="ARBA00023027"/>
    </source>
</evidence>
<evidence type="ECO:0000259" key="5">
    <source>
        <dbReference type="Pfam" id="PF14833"/>
    </source>
</evidence>
<dbReference type="InterPro" id="IPR006115">
    <property type="entry name" value="6PGDH_NADP-bd"/>
</dbReference>
<keyword evidence="2 6" id="KW-0560">Oxidoreductase</keyword>
<dbReference type="InterPro" id="IPR015815">
    <property type="entry name" value="HIBADH-related"/>
</dbReference>
<dbReference type="Pfam" id="PF14833">
    <property type="entry name" value="NAD_binding_11"/>
    <property type="match status" value="1"/>
</dbReference>
<comment type="caution">
    <text evidence="6">The sequence shown here is derived from an EMBL/GenBank/DDBJ whole genome shotgun (WGS) entry which is preliminary data.</text>
</comment>
<dbReference type="InterPro" id="IPR008927">
    <property type="entry name" value="6-PGluconate_DH-like_C_sf"/>
</dbReference>
<dbReference type="Gene3D" id="1.10.1040.10">
    <property type="entry name" value="N-(1-d-carboxylethyl)-l-norvaline Dehydrogenase, domain 2"/>
    <property type="match status" value="1"/>
</dbReference>
<evidence type="ECO:0000313" key="7">
    <source>
        <dbReference type="Proteomes" id="UP001628668"/>
    </source>
</evidence>
<evidence type="ECO:0000256" key="1">
    <source>
        <dbReference type="ARBA" id="ARBA00009080"/>
    </source>
</evidence>
<gene>
    <name evidence="6" type="ORF">ACKA06_15930</name>
</gene>
<dbReference type="SUPFAM" id="SSF51735">
    <property type="entry name" value="NAD(P)-binding Rossmann-fold domains"/>
    <property type="match status" value="1"/>
</dbReference>
<dbReference type="SUPFAM" id="SSF48179">
    <property type="entry name" value="6-phosphogluconate dehydrogenase C-terminal domain-like"/>
    <property type="match status" value="1"/>
</dbReference>
<protein>
    <submittedName>
        <fullName evidence="6">NAD(P)-dependent oxidoreductase</fullName>
        <ecNumber evidence="6">1.1.-.-</ecNumber>
    </submittedName>
</protein>
<dbReference type="RefSeq" id="WP_411160132.1">
    <property type="nucleotide sequence ID" value="NZ_JBJOSA010000015.1"/>
</dbReference>
<evidence type="ECO:0000313" key="6">
    <source>
        <dbReference type="EMBL" id="MFL8938280.1"/>
    </source>
</evidence>
<keyword evidence="7" id="KW-1185">Reference proteome</keyword>
<dbReference type="PIRSF" id="PIRSF000103">
    <property type="entry name" value="HIBADH"/>
    <property type="match status" value="1"/>
</dbReference>
<reference evidence="6 7" key="1">
    <citation type="submission" date="2024-12" db="EMBL/GenBank/DDBJ databases">
        <authorList>
            <person name="Li X."/>
            <person name="Zhang D."/>
        </authorList>
    </citation>
    <scope>NUCLEOTIDE SEQUENCE [LARGE SCALE GENOMIC DNA]</scope>
    <source>
        <strain evidence="6 7">JCM19602</strain>
    </source>
</reference>
<dbReference type="Pfam" id="PF03446">
    <property type="entry name" value="NAD_binding_2"/>
    <property type="match status" value="1"/>
</dbReference>
<dbReference type="EC" id="1.1.-.-" evidence="6"/>
<dbReference type="Proteomes" id="UP001628668">
    <property type="component" value="Unassembled WGS sequence"/>
</dbReference>
<proteinExistence type="inferred from homology"/>
<sequence>MLNTKAGRRMQTKTIGFIGTGVMGKSMARNLMKAGFQLNVFTRTKEKAEDLLAEGALWKESAAALSMESDIIITIVGYPSDVEEVYLGESGILANAKRGSYVIDMTTSSPELAKLIFDRAKEAGIHAYDAPVSGGDVGARNAALTIMAGGEEETFEGIRPVLEAMGKNIVLQGTAGAGQHTKMCNQIAIASGMLGVCEAIFYAEKAGLDPKTVLKSIEAGAAGSWSLSNLAPRMIDGNFDPGFYVKHFIKDMKIAIESAENMGVPVPGLKLAKELYELFSQSGGENKGTQALYQYYEIMSQAD</sequence>
<dbReference type="PANTHER" id="PTHR43060:SF15">
    <property type="entry name" value="3-HYDROXYISOBUTYRATE DEHYDROGENASE-LIKE 1, MITOCHONDRIAL-RELATED"/>
    <property type="match status" value="1"/>
</dbReference>
<feature type="domain" description="3-hydroxyisobutyrate dehydrogenase-like NAD-binding" evidence="5">
    <location>
        <begin position="176"/>
        <end position="296"/>
    </location>
</feature>
<dbReference type="InterPro" id="IPR029154">
    <property type="entry name" value="HIBADH-like_NADP-bd"/>
</dbReference>
<dbReference type="EMBL" id="JBJOSA010000015">
    <property type="protein sequence ID" value="MFL8938280.1"/>
    <property type="molecule type" value="Genomic_DNA"/>
</dbReference>
<dbReference type="InterPro" id="IPR013328">
    <property type="entry name" value="6PGD_dom2"/>
</dbReference>
<dbReference type="Gene3D" id="3.40.50.720">
    <property type="entry name" value="NAD(P)-binding Rossmann-like Domain"/>
    <property type="match status" value="1"/>
</dbReference>
<organism evidence="6 7">
    <name type="scientific">Rossellomorea oryzaecorticis</name>
    <dbReference type="NCBI Taxonomy" id="1396505"/>
    <lineage>
        <taxon>Bacteria</taxon>
        <taxon>Bacillati</taxon>
        <taxon>Bacillota</taxon>
        <taxon>Bacilli</taxon>
        <taxon>Bacillales</taxon>
        <taxon>Bacillaceae</taxon>
        <taxon>Rossellomorea</taxon>
    </lineage>
</organism>
<evidence type="ECO:0000259" key="4">
    <source>
        <dbReference type="Pfam" id="PF03446"/>
    </source>
</evidence>